<dbReference type="Proteomes" id="UP000191901">
    <property type="component" value="Chromosome"/>
</dbReference>
<dbReference type="InterPro" id="IPR024983">
    <property type="entry name" value="CHAT_dom"/>
</dbReference>
<dbReference type="PANTHER" id="PTHR10098:SF108">
    <property type="entry name" value="TETRATRICOPEPTIDE REPEAT PROTEIN 28"/>
    <property type="match status" value="1"/>
</dbReference>
<dbReference type="InterPro" id="IPR019734">
    <property type="entry name" value="TPR_rpt"/>
</dbReference>
<dbReference type="EMBL" id="CP021983">
    <property type="protein sequence ID" value="ASC69707.1"/>
    <property type="molecule type" value="Genomic_DNA"/>
</dbReference>
<dbReference type="PROSITE" id="PS50005">
    <property type="entry name" value="TPR"/>
    <property type="match status" value="2"/>
</dbReference>
<evidence type="ECO:0000259" key="2">
    <source>
        <dbReference type="Pfam" id="PF12770"/>
    </source>
</evidence>
<keyword evidence="4" id="KW-1185">Reference proteome</keyword>
<gene>
    <name evidence="3" type="ORF">XM38_006360</name>
</gene>
<dbReference type="OrthoDB" id="446317at2"/>
<organism evidence="3 4">
    <name type="scientific">Halomicronema hongdechloris C2206</name>
    <dbReference type="NCBI Taxonomy" id="1641165"/>
    <lineage>
        <taxon>Bacteria</taxon>
        <taxon>Bacillati</taxon>
        <taxon>Cyanobacteriota</taxon>
        <taxon>Cyanophyceae</taxon>
        <taxon>Nodosilineales</taxon>
        <taxon>Nodosilineaceae</taxon>
        <taxon>Halomicronema</taxon>
    </lineage>
</organism>
<dbReference type="AlphaFoldDB" id="A0A1Z3HHM1"/>
<dbReference type="Gene3D" id="1.25.40.10">
    <property type="entry name" value="Tetratricopeptide repeat domain"/>
    <property type="match status" value="2"/>
</dbReference>
<keyword evidence="1" id="KW-0802">TPR repeat</keyword>
<accession>A0A1Z3HHM1</accession>
<feature type="repeat" description="TPR" evidence="1">
    <location>
        <begin position="119"/>
        <end position="152"/>
    </location>
</feature>
<evidence type="ECO:0000313" key="3">
    <source>
        <dbReference type="EMBL" id="ASC69707.1"/>
    </source>
</evidence>
<dbReference type="Pfam" id="PF13424">
    <property type="entry name" value="TPR_12"/>
    <property type="match status" value="3"/>
</dbReference>
<feature type="domain" description="CHAT" evidence="2">
    <location>
        <begin position="510"/>
        <end position="792"/>
    </location>
</feature>
<dbReference type="KEGG" id="hhg:XM38_006360"/>
<proteinExistence type="predicted"/>
<sequence length="794" mass="85349">MISLLLTLALTLERIPPAAAAIVRTDAIDMAQASQRQRADQLFHQGHAAFDRHDYSQALDHWQLALDLYQALGATTQIAATLNALAATAIAMGDYPDAIASAQQGLPLAASRSDAMLQAQLLGNLGIAYQSLGRLADAVTTYRQTLALMREHDHRVGQAQTLSLLGNTYEAMGDYEAAWQAQAAGLSQLESLHHPGLEAMIRLNLSGLATLQQRYGVALAYAQDSIALSREAGDLATSAHGFNNLGVIYHRLGDWQRAQSFYRQGLDLARQTQDVKLQAEVLTNLGVMAEDQQALGQALDYHRRSVAIARSLAAPRLLAASLNNLAHAQLAQGATTTAEQSLREAIQHLTALRQGLEDTANIAVFNTQIYTYTLLMQVLVAQGRYGAALEASEQGRARALMDLLAPQAQASIDLETIQQTARDLNATLVEYALVPADNFIFQGHQRAPATHLYIWVVSPQGNITFHQQGLDTATLSLPTTVEQGRAAMGARGRNRSIQIVPTSSEASNVYLQELHQVLIAPIRAHLPSDPEQRVVFIPQEVLFYVPFAALQDSDGQYLIEHHTLLTAPAIHLLAATPTQPTDAQAATVVAGNPVMPTMPETSESPAQPLPPLPGAEQEAMAVAELLKTRPWLGVQATETALVPAMLDASIIHLATHGLLDYVERTSTGIPLPGAIALAPSETEDGLLTARELASLPLQADLVVLSACDTGLGEVTGDGIVGLSRSLIVAGARSAVVSLWAVPDTPTAQLMIHFYTTWLQGFDKAQALRRAMLKTMADYPHPRDWAAFTLVGAPD</sequence>
<evidence type="ECO:0000256" key="1">
    <source>
        <dbReference type="PROSITE-ProRule" id="PRU00339"/>
    </source>
</evidence>
<feature type="repeat" description="TPR" evidence="1">
    <location>
        <begin position="239"/>
        <end position="272"/>
    </location>
</feature>
<dbReference type="PANTHER" id="PTHR10098">
    <property type="entry name" value="RAPSYN-RELATED"/>
    <property type="match status" value="1"/>
</dbReference>
<name>A0A1Z3HHM1_9CYAN</name>
<dbReference type="RefSeq" id="WP_088429056.1">
    <property type="nucleotide sequence ID" value="NZ_CP021983.2"/>
</dbReference>
<dbReference type="SMART" id="SM00028">
    <property type="entry name" value="TPR"/>
    <property type="match status" value="7"/>
</dbReference>
<dbReference type="Pfam" id="PF12770">
    <property type="entry name" value="CHAT"/>
    <property type="match status" value="1"/>
</dbReference>
<reference evidence="3 4" key="1">
    <citation type="journal article" date="2016" name="Biochim. Biophys. Acta">
        <title>Characterization of red-shifted phycobilisomes isolated from the chlorophyll f-containing cyanobacterium Halomicronema hongdechloris.</title>
        <authorList>
            <person name="Li Y."/>
            <person name="Lin Y."/>
            <person name="Garvey C.J."/>
            <person name="Birch D."/>
            <person name="Corkery R.W."/>
            <person name="Loughlin P.C."/>
            <person name="Scheer H."/>
            <person name="Willows R.D."/>
            <person name="Chen M."/>
        </authorList>
    </citation>
    <scope>NUCLEOTIDE SEQUENCE [LARGE SCALE GENOMIC DNA]</scope>
    <source>
        <strain evidence="3 4">C2206</strain>
    </source>
</reference>
<protein>
    <submittedName>
        <fullName evidence="3">Tetratricopeptide repeat domain protein</fullName>
    </submittedName>
</protein>
<dbReference type="SUPFAM" id="SSF48452">
    <property type="entry name" value="TPR-like"/>
    <property type="match status" value="2"/>
</dbReference>
<dbReference type="InterPro" id="IPR011990">
    <property type="entry name" value="TPR-like_helical_dom_sf"/>
</dbReference>
<evidence type="ECO:0000313" key="4">
    <source>
        <dbReference type="Proteomes" id="UP000191901"/>
    </source>
</evidence>